<name>A0AA88VJK0_9ASTE</name>
<proteinExistence type="predicted"/>
<dbReference type="AlphaFoldDB" id="A0AA88VJK0"/>
<evidence type="ECO:0000313" key="2">
    <source>
        <dbReference type="Proteomes" id="UP001188597"/>
    </source>
</evidence>
<accession>A0AA88VJK0</accession>
<keyword evidence="2" id="KW-1185">Reference proteome</keyword>
<dbReference type="Proteomes" id="UP001188597">
    <property type="component" value="Unassembled WGS sequence"/>
</dbReference>
<evidence type="ECO:0000313" key="1">
    <source>
        <dbReference type="EMBL" id="KAK3010161.1"/>
    </source>
</evidence>
<reference evidence="1" key="1">
    <citation type="submission" date="2022-12" db="EMBL/GenBank/DDBJ databases">
        <title>Draft genome assemblies for two species of Escallonia (Escalloniales).</title>
        <authorList>
            <person name="Chanderbali A."/>
            <person name="Dervinis C."/>
            <person name="Anghel I."/>
            <person name="Soltis D."/>
            <person name="Soltis P."/>
            <person name="Zapata F."/>
        </authorList>
    </citation>
    <scope>NUCLEOTIDE SEQUENCE</scope>
    <source>
        <strain evidence="1">UCBG64.0493</strain>
        <tissue evidence="1">Leaf</tissue>
    </source>
</reference>
<comment type="caution">
    <text evidence="1">The sequence shown here is derived from an EMBL/GenBank/DDBJ whole genome shotgun (WGS) entry which is preliminary data.</text>
</comment>
<protein>
    <submittedName>
        <fullName evidence="1">Uncharacterized protein</fullName>
    </submittedName>
</protein>
<gene>
    <name evidence="1" type="ORF">RJ639_011406</name>
</gene>
<organism evidence="1 2">
    <name type="scientific">Escallonia herrerae</name>
    <dbReference type="NCBI Taxonomy" id="1293975"/>
    <lineage>
        <taxon>Eukaryota</taxon>
        <taxon>Viridiplantae</taxon>
        <taxon>Streptophyta</taxon>
        <taxon>Embryophyta</taxon>
        <taxon>Tracheophyta</taxon>
        <taxon>Spermatophyta</taxon>
        <taxon>Magnoliopsida</taxon>
        <taxon>eudicotyledons</taxon>
        <taxon>Gunneridae</taxon>
        <taxon>Pentapetalae</taxon>
        <taxon>asterids</taxon>
        <taxon>campanulids</taxon>
        <taxon>Escalloniales</taxon>
        <taxon>Escalloniaceae</taxon>
        <taxon>Escallonia</taxon>
    </lineage>
</organism>
<sequence length="72" mass="8060">MASSSSEPQTKAEAGAAEAELEVVAVVNLRKRRRRDWIRGLKKAKKEGLYCQRAHQQNAALCCWQAQLPLPL</sequence>
<dbReference type="EMBL" id="JAVXUP010001571">
    <property type="protein sequence ID" value="KAK3010161.1"/>
    <property type="molecule type" value="Genomic_DNA"/>
</dbReference>